<organism evidence="3 4">
    <name type="scientific">Sporormia fimetaria CBS 119925</name>
    <dbReference type="NCBI Taxonomy" id="1340428"/>
    <lineage>
        <taxon>Eukaryota</taxon>
        <taxon>Fungi</taxon>
        <taxon>Dikarya</taxon>
        <taxon>Ascomycota</taxon>
        <taxon>Pezizomycotina</taxon>
        <taxon>Dothideomycetes</taxon>
        <taxon>Pleosporomycetidae</taxon>
        <taxon>Pleosporales</taxon>
        <taxon>Sporormiaceae</taxon>
        <taxon>Sporormia</taxon>
    </lineage>
</organism>
<reference evidence="3" key="1">
    <citation type="journal article" date="2020" name="Stud. Mycol.">
        <title>101 Dothideomycetes genomes: a test case for predicting lifestyles and emergence of pathogens.</title>
        <authorList>
            <person name="Haridas S."/>
            <person name="Albert R."/>
            <person name="Binder M."/>
            <person name="Bloem J."/>
            <person name="Labutti K."/>
            <person name="Salamov A."/>
            <person name="Andreopoulos B."/>
            <person name="Baker S."/>
            <person name="Barry K."/>
            <person name="Bills G."/>
            <person name="Bluhm B."/>
            <person name="Cannon C."/>
            <person name="Castanera R."/>
            <person name="Culley D."/>
            <person name="Daum C."/>
            <person name="Ezra D."/>
            <person name="Gonzalez J."/>
            <person name="Henrissat B."/>
            <person name="Kuo A."/>
            <person name="Liang C."/>
            <person name="Lipzen A."/>
            <person name="Lutzoni F."/>
            <person name="Magnuson J."/>
            <person name="Mondo S."/>
            <person name="Nolan M."/>
            <person name="Ohm R."/>
            <person name="Pangilinan J."/>
            <person name="Park H.-J."/>
            <person name="Ramirez L."/>
            <person name="Alfaro M."/>
            <person name="Sun H."/>
            <person name="Tritt A."/>
            <person name="Yoshinaga Y."/>
            <person name="Zwiers L.-H."/>
            <person name="Turgeon B."/>
            <person name="Goodwin S."/>
            <person name="Spatafora J."/>
            <person name="Crous P."/>
            <person name="Grigoriev I."/>
        </authorList>
    </citation>
    <scope>NUCLEOTIDE SEQUENCE</scope>
    <source>
        <strain evidence="3">CBS 119925</strain>
    </source>
</reference>
<accession>A0A6A6V2S6</accession>
<evidence type="ECO:0000313" key="4">
    <source>
        <dbReference type="Proteomes" id="UP000799440"/>
    </source>
</evidence>
<evidence type="ECO:0000259" key="2">
    <source>
        <dbReference type="Pfam" id="PF08457"/>
    </source>
</evidence>
<feature type="compositionally biased region" description="Low complexity" evidence="1">
    <location>
        <begin position="206"/>
        <end position="216"/>
    </location>
</feature>
<dbReference type="Proteomes" id="UP000799440">
    <property type="component" value="Unassembled WGS sequence"/>
</dbReference>
<dbReference type="OrthoDB" id="5215300at2759"/>
<gene>
    <name evidence="3" type="ORF">M011DRAFT_470185</name>
</gene>
<feature type="compositionally biased region" description="Basic and acidic residues" evidence="1">
    <location>
        <begin position="128"/>
        <end position="146"/>
    </location>
</feature>
<sequence length="1143" mass="133039">MTTRSDEASPLTNDEIETLYDIVRDAQSLPDPPYRALFKAYDRVLAERGLDDAKGRYFTFLVRMQDEAALRHEVLVDTYQRVLAQQGIQVEIDPEGEGVEVTTNLDNLLEAGDTSQHARSRRGSFDSYLERTTHDPPGWKHRELPHRTRKHSRAASDTGEPRGIGHPRVNADTGARPQPLPHRGRPNGHNNHRIPSTGPPSRPRRSASVSSRGSLRIYRNGYATNQSVDDHDGSYSEPTDSFDRSHIQIPGVNAPLPEGGDHQGFGPPVTDFRPSDTQIERDADTFVHHRGLAVERKYLEKWQERLAGQVEKRRRMELAAVTFYNNILMRASIESFRIALQARRQTHETDRFFQRLETRAEKARNLFLLTKAFTHWAKSAEDEVQRTSTARRHILRTKYFNAWRDITAVNELKIQHFILAKFLSIWRSRSATIAEHNGMAVSLYEHNIVYRIYWQWFWKFGERRAPILHRNRLATDMIRKWAEIVAILKEREVWAAEQWDSRVARSGFLKVKERTVMVRSQHAQANDFRTRALLLNAFSSLRRRACFAPLERQIENKLDSRHTLDTFQLWQRHAQLSRRAREVDRMRILRNCFTAWNDRLRVLALQERINDRLQLQALYKWTLASRVSLFQRVHNHRVKESVFAIWVSKTQTHESRRQIAGRRFASFKRAQMLRSSLRKCETATVKRREQEYLALSIYEPKLMHRTFGKVLDKHAHLQQLDSWAERANYYVTTKHAIKRWQAATEFARRTRRREAYAYMRRTVKIHLARRMFGRWRERFEQVSQMRVQSDDIARGLVLRTAGALLEHWHDEAIRVRDLEAQAVEHEASKQMASTFATWLNKLQALQSMDEQAQILRQETAHVAASGCLKKLSWKVWTVTRQGENAIALRDRNFEKHVRAMMRFWRDQTTERLAAKGEQQSEGGQDNDDSSDSDRTDNEQPSQPQTQDSHGEHTQVSAALRSSGDETQRLESWTPFNDQALSLRDLDLSFSVSPSKPPNRPTAASSARRPVPKRPFTIPSNQLRTEPRPRTHPRLSSIMRNRTSRLAPVFPPIEEASPDPDRAVADIVDDVEMEMEGLDAGSTFWTSTPMPPRRVRMRSLDRTERRRKDVEKDERDEARKPGYLQTPSKRSVVRERITGTPRVG</sequence>
<feature type="region of interest" description="Disordered" evidence="1">
    <location>
        <begin position="990"/>
        <end position="1061"/>
    </location>
</feature>
<dbReference type="InterPro" id="IPR013665">
    <property type="entry name" value="Sfi1_dom"/>
</dbReference>
<feature type="region of interest" description="Disordered" evidence="1">
    <location>
        <begin position="110"/>
        <end position="275"/>
    </location>
</feature>
<dbReference type="AlphaFoldDB" id="A0A6A6V2S6"/>
<evidence type="ECO:0000313" key="3">
    <source>
        <dbReference type="EMBL" id="KAF2744882.1"/>
    </source>
</evidence>
<proteinExistence type="predicted"/>
<evidence type="ECO:0000256" key="1">
    <source>
        <dbReference type="SAM" id="MobiDB-lite"/>
    </source>
</evidence>
<protein>
    <submittedName>
        <fullName evidence="3">Sfi1-domain-containing protein</fullName>
    </submittedName>
</protein>
<keyword evidence="4" id="KW-1185">Reference proteome</keyword>
<dbReference type="Pfam" id="PF08457">
    <property type="entry name" value="Sfi1"/>
    <property type="match status" value="1"/>
</dbReference>
<name>A0A6A6V2S6_9PLEO</name>
<feature type="compositionally biased region" description="Basic and acidic residues" evidence="1">
    <location>
        <begin position="1097"/>
        <end position="1119"/>
    </location>
</feature>
<feature type="domain" description="Sfi1 spindle body" evidence="2">
    <location>
        <begin position="340"/>
        <end position="908"/>
    </location>
</feature>
<feature type="compositionally biased region" description="Polar residues" evidence="1">
    <location>
        <begin position="938"/>
        <end position="947"/>
    </location>
</feature>
<dbReference type="EMBL" id="MU006586">
    <property type="protein sequence ID" value="KAF2744882.1"/>
    <property type="molecule type" value="Genomic_DNA"/>
</dbReference>
<feature type="region of interest" description="Disordered" evidence="1">
    <location>
        <begin position="913"/>
        <end position="967"/>
    </location>
</feature>
<feature type="region of interest" description="Disordered" evidence="1">
    <location>
        <begin position="1078"/>
        <end position="1143"/>
    </location>
</feature>
<feature type="compositionally biased region" description="Basic residues" evidence="1">
    <location>
        <begin position="182"/>
        <end position="192"/>
    </location>
</feature>